<dbReference type="Pfam" id="PF14542">
    <property type="entry name" value="Acetyltransf_CG"/>
    <property type="match status" value="1"/>
</dbReference>
<proteinExistence type="predicted"/>
<reference evidence="2 3" key="1">
    <citation type="submission" date="2019-06" db="EMBL/GenBank/DDBJ databases">
        <title>A novel bacterium of genus Amaricoccus, isolated from marine sediment.</title>
        <authorList>
            <person name="Huang H."/>
            <person name="Mo K."/>
            <person name="Hu Y."/>
        </authorList>
    </citation>
    <scope>NUCLEOTIDE SEQUENCE [LARGE SCALE GENOMIC DNA]</scope>
    <source>
        <strain evidence="2 3">HB172011</strain>
    </source>
</reference>
<dbReference type="RefSeq" id="WP_140455001.1">
    <property type="nucleotide sequence ID" value="NZ_VFRP01000016.1"/>
</dbReference>
<sequence>MDEITITLEETDARHGRYVARVAGIAAEAEIIFTRRGPGRVSADHTGVPEAMGGRGVGKALIEFMLADARARGLRIIPLCPFIRGQYARHPEWADVFTTAPGEEPEA</sequence>
<dbReference type="InterPro" id="IPR016181">
    <property type="entry name" value="Acyl_CoA_acyltransferase"/>
</dbReference>
<dbReference type="PANTHER" id="PTHR31435">
    <property type="entry name" value="PROTEIN NATD1"/>
    <property type="match status" value="1"/>
</dbReference>
<keyword evidence="2" id="KW-0808">Transferase</keyword>
<evidence type="ECO:0000259" key="1">
    <source>
        <dbReference type="PROSITE" id="PS51729"/>
    </source>
</evidence>
<comment type="caution">
    <text evidence="2">The sequence shown here is derived from an EMBL/GenBank/DDBJ whole genome shotgun (WGS) entry which is preliminary data.</text>
</comment>
<accession>A0A501WTS5</accession>
<dbReference type="InterPro" id="IPR045057">
    <property type="entry name" value="Gcn5-rel_NAT"/>
</dbReference>
<dbReference type="SUPFAM" id="SSF55729">
    <property type="entry name" value="Acyl-CoA N-acyltransferases (Nat)"/>
    <property type="match status" value="1"/>
</dbReference>
<dbReference type="Gene3D" id="3.40.630.30">
    <property type="match status" value="1"/>
</dbReference>
<protein>
    <submittedName>
        <fullName evidence="2">N-acetyltransferase</fullName>
    </submittedName>
</protein>
<dbReference type="CDD" id="cd04301">
    <property type="entry name" value="NAT_SF"/>
    <property type="match status" value="1"/>
</dbReference>
<dbReference type="InterPro" id="IPR031165">
    <property type="entry name" value="GNAT_YJDJ"/>
</dbReference>
<name>A0A501WTS5_9RHOB</name>
<dbReference type="OrthoDB" id="9800945at2"/>
<dbReference type="AlphaFoldDB" id="A0A501WTS5"/>
<evidence type="ECO:0000313" key="3">
    <source>
        <dbReference type="Proteomes" id="UP000319255"/>
    </source>
</evidence>
<gene>
    <name evidence="2" type="ORF">FJM51_15240</name>
</gene>
<keyword evidence="3" id="KW-1185">Reference proteome</keyword>
<dbReference type="EMBL" id="VFRP01000016">
    <property type="protein sequence ID" value="TPE49236.1"/>
    <property type="molecule type" value="Genomic_DNA"/>
</dbReference>
<feature type="domain" description="N-acetyltransferase" evidence="1">
    <location>
        <begin position="10"/>
        <end position="98"/>
    </location>
</feature>
<evidence type="ECO:0000313" key="2">
    <source>
        <dbReference type="EMBL" id="TPE49236.1"/>
    </source>
</evidence>
<dbReference type="GO" id="GO:0016740">
    <property type="term" value="F:transferase activity"/>
    <property type="evidence" value="ECO:0007669"/>
    <property type="project" value="UniProtKB-KW"/>
</dbReference>
<dbReference type="PROSITE" id="PS51729">
    <property type="entry name" value="GNAT_YJDJ"/>
    <property type="match status" value="1"/>
</dbReference>
<organism evidence="2 3">
    <name type="scientific">Amaricoccus solimangrovi</name>
    <dbReference type="NCBI Taxonomy" id="2589815"/>
    <lineage>
        <taxon>Bacteria</taxon>
        <taxon>Pseudomonadati</taxon>
        <taxon>Pseudomonadota</taxon>
        <taxon>Alphaproteobacteria</taxon>
        <taxon>Rhodobacterales</taxon>
        <taxon>Paracoccaceae</taxon>
        <taxon>Amaricoccus</taxon>
    </lineage>
</organism>
<dbReference type="Proteomes" id="UP000319255">
    <property type="component" value="Unassembled WGS sequence"/>
</dbReference>
<dbReference type="PANTHER" id="PTHR31435:SF10">
    <property type="entry name" value="BSR4717 PROTEIN"/>
    <property type="match status" value="1"/>
</dbReference>